<dbReference type="PANTHER" id="PTHR47950:SF48">
    <property type="entry name" value="CYTOCHROME P450 FAMILY PROTEIN, EXPRESSED"/>
    <property type="match status" value="1"/>
</dbReference>
<sequence length="223" mass="25375">MVGAHLSTGRSLDMTRHIRDRHAPDIAKNIRDLLVKIGEVVLSAVLNVVSNILFSEDVVGMRVHGGQLFKDTMVAVLEDWTKPNVSDPFPFLAPVDLLGSPRRVLGCLTKLYDFFDDEFIERRLASGEIHNDHGNMLDLVLARRTKSELTRSKITKFFLDIFLATSSIRRITVEWAMALLLVHQDKMKKVQAELMANRGSKDFIKDYDLDKQLPYLNAVVKER</sequence>
<dbReference type="PANTHER" id="PTHR47950">
    <property type="entry name" value="CYTOCHROME P450, FAMILY 76, SUBFAMILY C, POLYPEPTIDE 5-RELATED"/>
    <property type="match status" value="1"/>
</dbReference>
<protein>
    <submittedName>
        <fullName evidence="2">Uncharacterized protein</fullName>
    </submittedName>
</protein>
<dbReference type="EMBL" id="LWDX02033542">
    <property type="protein sequence ID" value="OEL26978.1"/>
    <property type="molecule type" value="Genomic_DNA"/>
</dbReference>
<gene>
    <name evidence="2" type="ORF">BAE44_0012002</name>
</gene>
<reference evidence="2 3" key="1">
    <citation type="submission" date="2016-09" db="EMBL/GenBank/DDBJ databases">
        <title>The draft genome of Dichanthelium oligosanthes: A C3 panicoid grass species.</title>
        <authorList>
            <person name="Studer A.J."/>
            <person name="Schnable J.C."/>
            <person name="Brutnell T.P."/>
        </authorList>
    </citation>
    <scope>NUCLEOTIDE SEQUENCE [LARGE SCALE GENOMIC DNA]</scope>
    <source>
        <strain evidence="3">cv. Kellogg 1175</strain>
        <tissue evidence="2">Leaf</tissue>
    </source>
</reference>
<dbReference type="AlphaFoldDB" id="A0A1E5VPB7"/>
<dbReference type="InterPro" id="IPR001128">
    <property type="entry name" value="Cyt_P450"/>
</dbReference>
<evidence type="ECO:0000313" key="2">
    <source>
        <dbReference type="EMBL" id="OEL26978.1"/>
    </source>
</evidence>
<keyword evidence="3" id="KW-1185">Reference proteome</keyword>
<organism evidence="2 3">
    <name type="scientific">Dichanthelium oligosanthes</name>
    <dbReference type="NCBI Taxonomy" id="888268"/>
    <lineage>
        <taxon>Eukaryota</taxon>
        <taxon>Viridiplantae</taxon>
        <taxon>Streptophyta</taxon>
        <taxon>Embryophyta</taxon>
        <taxon>Tracheophyta</taxon>
        <taxon>Spermatophyta</taxon>
        <taxon>Magnoliopsida</taxon>
        <taxon>Liliopsida</taxon>
        <taxon>Poales</taxon>
        <taxon>Poaceae</taxon>
        <taxon>PACMAD clade</taxon>
        <taxon>Panicoideae</taxon>
        <taxon>Panicodae</taxon>
        <taxon>Paniceae</taxon>
        <taxon>Dichantheliinae</taxon>
        <taxon>Dichanthelium</taxon>
    </lineage>
</organism>
<dbReference type="SUPFAM" id="SSF48264">
    <property type="entry name" value="Cytochrome P450"/>
    <property type="match status" value="1"/>
</dbReference>
<proteinExistence type="inferred from homology"/>
<dbReference type="OrthoDB" id="10257317at2759"/>
<dbReference type="GO" id="GO:0005506">
    <property type="term" value="F:iron ion binding"/>
    <property type="evidence" value="ECO:0007669"/>
    <property type="project" value="InterPro"/>
</dbReference>
<accession>A0A1E5VPB7</accession>
<dbReference type="GO" id="GO:0016705">
    <property type="term" value="F:oxidoreductase activity, acting on paired donors, with incorporation or reduction of molecular oxygen"/>
    <property type="evidence" value="ECO:0007669"/>
    <property type="project" value="InterPro"/>
</dbReference>
<dbReference type="Pfam" id="PF00067">
    <property type="entry name" value="p450"/>
    <property type="match status" value="1"/>
</dbReference>
<comment type="caution">
    <text evidence="2">The sequence shown here is derived from an EMBL/GenBank/DDBJ whole genome shotgun (WGS) entry which is preliminary data.</text>
</comment>
<dbReference type="InterPro" id="IPR036396">
    <property type="entry name" value="Cyt_P450_sf"/>
</dbReference>
<name>A0A1E5VPB7_9POAL</name>
<dbReference type="GO" id="GO:0004497">
    <property type="term" value="F:monooxygenase activity"/>
    <property type="evidence" value="ECO:0007669"/>
    <property type="project" value="InterPro"/>
</dbReference>
<dbReference type="STRING" id="888268.A0A1E5VPB7"/>
<dbReference type="Proteomes" id="UP000095767">
    <property type="component" value="Unassembled WGS sequence"/>
</dbReference>
<evidence type="ECO:0000313" key="3">
    <source>
        <dbReference type="Proteomes" id="UP000095767"/>
    </source>
</evidence>
<dbReference type="GO" id="GO:0020037">
    <property type="term" value="F:heme binding"/>
    <property type="evidence" value="ECO:0007669"/>
    <property type="project" value="InterPro"/>
</dbReference>
<evidence type="ECO:0000256" key="1">
    <source>
        <dbReference type="ARBA" id="ARBA00010617"/>
    </source>
</evidence>
<dbReference type="Gene3D" id="1.10.630.10">
    <property type="entry name" value="Cytochrome P450"/>
    <property type="match status" value="1"/>
</dbReference>
<comment type="similarity">
    <text evidence="1">Belongs to the cytochrome P450 family.</text>
</comment>